<accession>A0A2H3DLU6</accession>
<name>A0A2H3DLU6_ARMGA</name>
<gene>
    <name evidence="1" type="ORF">ARMGADRAFT_759898</name>
</gene>
<evidence type="ECO:0000313" key="1">
    <source>
        <dbReference type="EMBL" id="PBK96179.1"/>
    </source>
</evidence>
<dbReference type="Proteomes" id="UP000217790">
    <property type="component" value="Unassembled WGS sequence"/>
</dbReference>
<reference evidence="2" key="1">
    <citation type="journal article" date="2017" name="Nat. Ecol. Evol.">
        <title>Genome expansion and lineage-specific genetic innovations in the forest pathogenic fungi Armillaria.</title>
        <authorList>
            <person name="Sipos G."/>
            <person name="Prasanna A.N."/>
            <person name="Walter M.C."/>
            <person name="O'Connor E."/>
            <person name="Balint B."/>
            <person name="Krizsan K."/>
            <person name="Kiss B."/>
            <person name="Hess J."/>
            <person name="Varga T."/>
            <person name="Slot J."/>
            <person name="Riley R."/>
            <person name="Boka B."/>
            <person name="Rigling D."/>
            <person name="Barry K."/>
            <person name="Lee J."/>
            <person name="Mihaltcheva S."/>
            <person name="LaButti K."/>
            <person name="Lipzen A."/>
            <person name="Waldron R."/>
            <person name="Moloney N.M."/>
            <person name="Sperisen C."/>
            <person name="Kredics L."/>
            <person name="Vagvoelgyi C."/>
            <person name="Patrignani A."/>
            <person name="Fitzpatrick D."/>
            <person name="Nagy I."/>
            <person name="Doyle S."/>
            <person name="Anderson J.B."/>
            <person name="Grigoriev I.V."/>
            <person name="Gueldener U."/>
            <person name="Muensterkoetter M."/>
            <person name="Nagy L.G."/>
        </authorList>
    </citation>
    <scope>NUCLEOTIDE SEQUENCE [LARGE SCALE GENOMIC DNA]</scope>
    <source>
        <strain evidence="2">Ar21-2</strain>
    </source>
</reference>
<keyword evidence="2" id="KW-1185">Reference proteome</keyword>
<sequence length="64" mass="7220">MVHLRSRTSECSSWLSRMQIVKDMETQKLKRDRLQAIQLKLARLGYGAELAAMSSVDILASIAL</sequence>
<dbReference type="EMBL" id="KZ293651">
    <property type="protein sequence ID" value="PBK96179.1"/>
    <property type="molecule type" value="Genomic_DNA"/>
</dbReference>
<protein>
    <submittedName>
        <fullName evidence="1">Uncharacterized protein</fullName>
    </submittedName>
</protein>
<dbReference type="InParanoid" id="A0A2H3DLU6"/>
<evidence type="ECO:0000313" key="2">
    <source>
        <dbReference type="Proteomes" id="UP000217790"/>
    </source>
</evidence>
<dbReference type="AlphaFoldDB" id="A0A2H3DLU6"/>
<proteinExistence type="predicted"/>
<dbReference type="OrthoDB" id="10596160at2759"/>
<organism evidence="1 2">
    <name type="scientific">Armillaria gallica</name>
    <name type="common">Bulbous honey fungus</name>
    <name type="synonym">Armillaria bulbosa</name>
    <dbReference type="NCBI Taxonomy" id="47427"/>
    <lineage>
        <taxon>Eukaryota</taxon>
        <taxon>Fungi</taxon>
        <taxon>Dikarya</taxon>
        <taxon>Basidiomycota</taxon>
        <taxon>Agaricomycotina</taxon>
        <taxon>Agaricomycetes</taxon>
        <taxon>Agaricomycetidae</taxon>
        <taxon>Agaricales</taxon>
        <taxon>Marasmiineae</taxon>
        <taxon>Physalacriaceae</taxon>
        <taxon>Armillaria</taxon>
    </lineage>
</organism>